<proteinExistence type="inferred from homology"/>
<dbReference type="InterPro" id="IPR018077">
    <property type="entry name" value="Glyco_hydro_fam25_subgr"/>
</dbReference>
<keyword evidence="7" id="KW-0081">Bacteriolytic enzyme</keyword>
<comment type="similarity">
    <text evidence="3">Belongs to the glycosyl hydrolase 25 family.</text>
</comment>
<comment type="function">
    <text evidence="11">This enzyme has both lysozyme (acetylmuramidase) and diacetylmuramidase activities.</text>
</comment>
<dbReference type="PANTHER" id="PTHR34135">
    <property type="entry name" value="LYSOZYME"/>
    <property type="match status" value="1"/>
</dbReference>
<dbReference type="PANTHER" id="PTHR34135:SF4">
    <property type="entry name" value="GLYCOSYL HYDROLASE, PUTATIVE (AFU_ORTHOLOGUE AFUA_4G14420)-RELATED"/>
    <property type="match status" value="1"/>
</dbReference>
<dbReference type="eggNOG" id="ENOG502S19Y">
    <property type="taxonomic scope" value="Eukaryota"/>
</dbReference>
<evidence type="ECO:0000256" key="2">
    <source>
        <dbReference type="ARBA" id="ARBA00004613"/>
    </source>
</evidence>
<dbReference type="RefSeq" id="XP_664009.1">
    <property type="nucleotide sequence ID" value="XM_658917.1"/>
</dbReference>
<evidence type="ECO:0000256" key="5">
    <source>
        <dbReference type="ARBA" id="ARBA00022525"/>
    </source>
</evidence>
<dbReference type="GO" id="GO:0005576">
    <property type="term" value="C:extracellular region"/>
    <property type="evidence" value="ECO:0007669"/>
    <property type="project" value="UniProtKB-SubCell"/>
</dbReference>
<keyword evidence="10" id="KW-0326">Glycosidase</keyword>
<dbReference type="PROSITE" id="PS51904">
    <property type="entry name" value="GLYCOSYL_HYDROL_F25_2"/>
    <property type="match status" value="1"/>
</dbReference>
<evidence type="ECO:0000256" key="10">
    <source>
        <dbReference type="ARBA" id="ARBA00023295"/>
    </source>
</evidence>
<protein>
    <recommendedName>
        <fullName evidence="12">N,O-diacetylmuramidase</fullName>
        <ecNumber evidence="4">3.2.1.17</ecNumber>
    </recommendedName>
    <alternativeName>
        <fullName evidence="13">Lysozyme CH</fullName>
    </alternativeName>
</protein>
<dbReference type="GO" id="GO:0009253">
    <property type="term" value="P:peptidoglycan catabolic process"/>
    <property type="evidence" value="ECO:0007669"/>
    <property type="project" value="InterPro"/>
</dbReference>
<gene>
    <name evidence="15" type="ORF">ANIA_06405</name>
</gene>
<dbReference type="HOGENOM" id="CLU_044973_4_0_1"/>
<dbReference type="OrthoDB" id="6590422at2759"/>
<dbReference type="SUPFAM" id="SSF51445">
    <property type="entry name" value="(Trans)glycosidases"/>
    <property type="match status" value="1"/>
</dbReference>
<evidence type="ECO:0000256" key="8">
    <source>
        <dbReference type="ARBA" id="ARBA00022801"/>
    </source>
</evidence>
<dbReference type="GO" id="GO:0016052">
    <property type="term" value="P:carbohydrate catabolic process"/>
    <property type="evidence" value="ECO:0000318"/>
    <property type="project" value="GO_Central"/>
</dbReference>
<evidence type="ECO:0000256" key="9">
    <source>
        <dbReference type="ARBA" id="ARBA00023157"/>
    </source>
</evidence>
<evidence type="ECO:0000256" key="4">
    <source>
        <dbReference type="ARBA" id="ARBA00012732"/>
    </source>
</evidence>
<evidence type="ECO:0000256" key="6">
    <source>
        <dbReference type="ARBA" id="ARBA00022529"/>
    </source>
</evidence>
<dbReference type="GO" id="GO:0042742">
    <property type="term" value="P:defense response to bacterium"/>
    <property type="evidence" value="ECO:0007669"/>
    <property type="project" value="UniProtKB-KW"/>
</dbReference>
<dbReference type="GO" id="GO:0031640">
    <property type="term" value="P:killing of cells of another organism"/>
    <property type="evidence" value="ECO:0007669"/>
    <property type="project" value="UniProtKB-KW"/>
</dbReference>
<keyword evidence="5" id="KW-0964">Secreted</keyword>
<keyword evidence="8 15" id="KW-0378">Hydrolase</keyword>
<dbReference type="EC" id="3.2.1.17" evidence="4"/>
<comment type="subcellular location">
    <subcellularLocation>
        <location evidence="2">Secreted</location>
    </subcellularLocation>
</comment>
<dbReference type="InterPro" id="IPR017853">
    <property type="entry name" value="GH"/>
</dbReference>
<accession>Q5AZ75</accession>
<evidence type="ECO:0000313" key="16">
    <source>
        <dbReference type="Proteomes" id="UP000000560"/>
    </source>
</evidence>
<evidence type="ECO:0000256" key="1">
    <source>
        <dbReference type="ARBA" id="ARBA00000632"/>
    </source>
</evidence>
<dbReference type="AlphaFoldDB" id="Q5AZ75"/>
<evidence type="ECO:0000256" key="13">
    <source>
        <dbReference type="ARBA" id="ARBA00075474"/>
    </source>
</evidence>
<accession>C8V0N1</accession>
<dbReference type="Pfam" id="PF01183">
    <property type="entry name" value="Glyco_hydro_25"/>
    <property type="match status" value="1"/>
</dbReference>
<reference evidence="16" key="1">
    <citation type="journal article" date="2005" name="Nature">
        <title>Sequencing of Aspergillus nidulans and comparative analysis with A. fumigatus and A. oryzae.</title>
        <authorList>
            <person name="Galagan J.E."/>
            <person name="Calvo S.E."/>
            <person name="Cuomo C."/>
            <person name="Ma L.J."/>
            <person name="Wortman J.R."/>
            <person name="Batzoglou S."/>
            <person name="Lee S.I."/>
            <person name="Basturkmen M."/>
            <person name="Spevak C.C."/>
            <person name="Clutterbuck J."/>
            <person name="Kapitonov V."/>
            <person name="Jurka J."/>
            <person name="Scazzocchio C."/>
            <person name="Farman M."/>
            <person name="Butler J."/>
            <person name="Purcell S."/>
            <person name="Harris S."/>
            <person name="Braus G.H."/>
            <person name="Draht O."/>
            <person name="Busch S."/>
            <person name="D'Enfert C."/>
            <person name="Bouchier C."/>
            <person name="Goldman G.H."/>
            <person name="Bell-Pedersen D."/>
            <person name="Griffiths-Jones S."/>
            <person name="Doonan J.H."/>
            <person name="Yu J."/>
            <person name="Vienken K."/>
            <person name="Pain A."/>
            <person name="Freitag M."/>
            <person name="Selker E.U."/>
            <person name="Archer D.B."/>
            <person name="Penalva M.A."/>
            <person name="Oakley B.R."/>
            <person name="Momany M."/>
            <person name="Tanaka T."/>
            <person name="Kumagai T."/>
            <person name="Asai K."/>
            <person name="Machida M."/>
            <person name="Nierman W.C."/>
            <person name="Denning D.W."/>
            <person name="Caddick M."/>
            <person name="Hynes M."/>
            <person name="Paoletti M."/>
            <person name="Fischer R."/>
            <person name="Miller B."/>
            <person name="Dyer P."/>
            <person name="Sachs M.S."/>
            <person name="Osmani S.A."/>
            <person name="Birren B.W."/>
        </authorList>
    </citation>
    <scope>NUCLEOTIDE SEQUENCE [LARGE SCALE GENOMIC DNA]</scope>
    <source>
        <strain evidence="16">FGSC A4 / ATCC 38163 / CBS 112.46 / NRRL 194 / M139</strain>
    </source>
</reference>
<dbReference type="GO" id="GO:0003796">
    <property type="term" value="F:lysozyme activity"/>
    <property type="evidence" value="ECO:0007669"/>
    <property type="project" value="UniProtKB-EC"/>
</dbReference>
<evidence type="ECO:0000256" key="3">
    <source>
        <dbReference type="ARBA" id="ARBA00010646"/>
    </source>
</evidence>
<dbReference type="OMA" id="HLPVNWK"/>
<evidence type="ECO:0000313" key="15">
    <source>
        <dbReference type="EMBL" id="CBF69534.1"/>
    </source>
</evidence>
<dbReference type="STRING" id="227321.Q5AZ75"/>
<evidence type="ECO:0000256" key="12">
    <source>
        <dbReference type="ARBA" id="ARBA00073159"/>
    </source>
</evidence>
<comment type="catalytic activity">
    <reaction evidence="1">
        <text>Hydrolysis of (1-&gt;4)-beta-linkages between N-acetylmuramic acid and N-acetyl-D-glucosamine residues in a peptidoglycan and between N-acetyl-D-glucosamine residues in chitodextrins.</text>
        <dbReference type="EC" id="3.2.1.17"/>
    </reaction>
</comment>
<reference evidence="16" key="2">
    <citation type="journal article" date="2009" name="Fungal Genet. Biol.">
        <title>The 2008 update of the Aspergillus nidulans genome annotation: a community effort.</title>
        <authorList>
            <person name="Wortman J.R."/>
            <person name="Gilsenan J.M."/>
            <person name="Joardar V."/>
            <person name="Deegan J."/>
            <person name="Clutterbuck J."/>
            <person name="Andersen M.R."/>
            <person name="Archer D."/>
            <person name="Bencina M."/>
            <person name="Braus G."/>
            <person name="Coutinho P."/>
            <person name="von Dohren H."/>
            <person name="Doonan J."/>
            <person name="Driessen A.J."/>
            <person name="Durek P."/>
            <person name="Espeso E."/>
            <person name="Fekete E."/>
            <person name="Flipphi M."/>
            <person name="Estrada C.G."/>
            <person name="Geysens S."/>
            <person name="Goldman G."/>
            <person name="de Groot P.W."/>
            <person name="Hansen K."/>
            <person name="Harris S.D."/>
            <person name="Heinekamp T."/>
            <person name="Helmstaedt K."/>
            <person name="Henrissat B."/>
            <person name="Hofmann G."/>
            <person name="Homan T."/>
            <person name="Horio T."/>
            <person name="Horiuchi H."/>
            <person name="James S."/>
            <person name="Jones M."/>
            <person name="Karaffa L."/>
            <person name="Karanyi Z."/>
            <person name="Kato M."/>
            <person name="Keller N."/>
            <person name="Kelly D.E."/>
            <person name="Kiel J.A."/>
            <person name="Kim J.M."/>
            <person name="van der Klei I.J."/>
            <person name="Klis F.M."/>
            <person name="Kovalchuk A."/>
            <person name="Krasevec N."/>
            <person name="Kubicek C.P."/>
            <person name="Liu B."/>
            <person name="Maccabe A."/>
            <person name="Meyer V."/>
            <person name="Mirabito P."/>
            <person name="Miskei M."/>
            <person name="Mos M."/>
            <person name="Mullins J."/>
            <person name="Nelson D.R."/>
            <person name="Nielsen J."/>
            <person name="Oakley B.R."/>
            <person name="Osmani S.A."/>
            <person name="Pakula T."/>
            <person name="Paszewski A."/>
            <person name="Paulsen I."/>
            <person name="Pilsyk S."/>
            <person name="Pocsi I."/>
            <person name="Punt P.J."/>
            <person name="Ram A.F."/>
            <person name="Ren Q."/>
            <person name="Robellet X."/>
            <person name="Robson G."/>
            <person name="Seiboth B."/>
            <person name="van Solingen P."/>
            <person name="Specht T."/>
            <person name="Sun J."/>
            <person name="Taheri-Talesh N."/>
            <person name="Takeshita N."/>
            <person name="Ussery D."/>
            <person name="vanKuyk P.A."/>
            <person name="Visser H."/>
            <person name="van de Vondervoort P.J."/>
            <person name="de Vries R.P."/>
            <person name="Walton J."/>
            <person name="Xiang X."/>
            <person name="Xiong Y."/>
            <person name="Zeng A.P."/>
            <person name="Brandt B.W."/>
            <person name="Cornell M.J."/>
            <person name="van den Hondel C.A."/>
            <person name="Visser J."/>
            <person name="Oliver S.G."/>
            <person name="Turner G."/>
        </authorList>
    </citation>
    <scope>GENOME REANNOTATION</scope>
    <source>
        <strain evidence="16">FGSC A4 / ATCC 38163 / CBS 112.46 / NRRL 194 / M139</strain>
    </source>
</reference>
<dbReference type="KEGG" id="ani:ANIA_06405"/>
<dbReference type="CDD" id="cd06412">
    <property type="entry name" value="GH25_CH-type"/>
    <property type="match status" value="1"/>
</dbReference>
<keyword evidence="14" id="KW-0732">Signal</keyword>
<dbReference type="GeneID" id="2871301"/>
<dbReference type="CAZy" id="GH25">
    <property type="family name" value="Glycoside Hydrolase Family 25"/>
</dbReference>
<keyword evidence="6" id="KW-0929">Antimicrobial</keyword>
<dbReference type="GO" id="GO:0016998">
    <property type="term" value="P:cell wall macromolecule catabolic process"/>
    <property type="evidence" value="ECO:0007669"/>
    <property type="project" value="InterPro"/>
</dbReference>
<keyword evidence="9" id="KW-1015">Disulfide bond</keyword>
<evidence type="ECO:0000256" key="14">
    <source>
        <dbReference type="SAM" id="SignalP"/>
    </source>
</evidence>
<dbReference type="InterPro" id="IPR002053">
    <property type="entry name" value="Glyco_hydro_25"/>
</dbReference>
<dbReference type="Proteomes" id="UP000000560">
    <property type="component" value="Chromosome I"/>
</dbReference>
<dbReference type="EMBL" id="BN001301">
    <property type="protein sequence ID" value="CBF69534.1"/>
    <property type="molecule type" value="Genomic_DNA"/>
</dbReference>
<feature type="chain" id="PRO_5010299497" description="N,O-diacetylmuramidase" evidence="14">
    <location>
        <begin position="21"/>
        <end position="245"/>
    </location>
</feature>
<sequence>MRLHTLTWLLSLSLASIVTATAPVLRNATVTRGIDLFEIHLPVNWKTAVAEGVEFVFVKSTEGIAYRNLRFKSQTGSAAAASTSSNTTILHGAVHFALASQSTGAAQADFFISHGGNWTADGATLPGVLEMEGNIPGKLCHGMSATEISDWMMDFSDRYKEVTGRRPILFLSAGWWEKCAGNNETFAQEHPLWLANWADEMGDLPAGWKEATFWQYSGSAGDGSCKVNLPESASSSLAFPILAEN</sequence>
<evidence type="ECO:0000256" key="7">
    <source>
        <dbReference type="ARBA" id="ARBA00022638"/>
    </source>
</evidence>
<evidence type="ECO:0000256" key="11">
    <source>
        <dbReference type="ARBA" id="ARBA00055588"/>
    </source>
</evidence>
<dbReference type="SMART" id="SM00641">
    <property type="entry name" value="Glyco_25"/>
    <property type="match status" value="1"/>
</dbReference>
<dbReference type="Gene3D" id="3.20.20.80">
    <property type="entry name" value="Glycosidases"/>
    <property type="match status" value="1"/>
</dbReference>
<organism evidence="15 16">
    <name type="scientific">Emericella nidulans (strain FGSC A4 / ATCC 38163 / CBS 112.46 / NRRL 194 / M139)</name>
    <name type="common">Aspergillus nidulans</name>
    <dbReference type="NCBI Taxonomy" id="227321"/>
    <lineage>
        <taxon>Eukaryota</taxon>
        <taxon>Fungi</taxon>
        <taxon>Dikarya</taxon>
        <taxon>Ascomycota</taxon>
        <taxon>Pezizomycotina</taxon>
        <taxon>Eurotiomycetes</taxon>
        <taxon>Eurotiomycetidae</taxon>
        <taxon>Eurotiales</taxon>
        <taxon>Aspergillaceae</taxon>
        <taxon>Aspergillus</taxon>
        <taxon>Aspergillus subgen. Nidulantes</taxon>
    </lineage>
</organism>
<keyword evidence="16" id="KW-1185">Reference proteome</keyword>
<dbReference type="InParanoid" id="Q5AZ75"/>
<name>Q5AZ75_EMENI</name>
<feature type="signal peptide" evidence="14">
    <location>
        <begin position="1"/>
        <end position="20"/>
    </location>
</feature>
<dbReference type="FunFam" id="3.20.20.80:FF:000060">
    <property type="entry name" value="Lysozyme M1"/>
    <property type="match status" value="1"/>
</dbReference>